<evidence type="ECO:0000313" key="2">
    <source>
        <dbReference type="Proteomes" id="UP000182237"/>
    </source>
</evidence>
<sequence length="128" mass="14049">MTAEPNTQLANLVSMARRGLGISQADLGEAVGKSRHWVTQLEKGSWYRTGEPFTLESDGAIKLAGVLGLSVVDVLRAGRVPEIKWPDLSNYRSNDANVAVVDITKLTPAQQELVEGIVNEFIRHNHQE</sequence>
<evidence type="ECO:0000313" key="1">
    <source>
        <dbReference type="EMBL" id="SDR77719.1"/>
    </source>
</evidence>
<dbReference type="RefSeq" id="WP_019193312.1">
    <property type="nucleotide sequence ID" value="NZ_LT629765.1"/>
</dbReference>
<dbReference type="SUPFAM" id="SSF47413">
    <property type="entry name" value="lambda repressor-like DNA-binding domains"/>
    <property type="match status" value="1"/>
</dbReference>
<reference evidence="1 2" key="1">
    <citation type="submission" date="2016-10" db="EMBL/GenBank/DDBJ databases">
        <authorList>
            <person name="de Groot N.N."/>
        </authorList>
    </citation>
    <scope>NUCLEOTIDE SEQUENCE [LARGE SCALE GENOMIC DNA]</scope>
    <source>
        <strain evidence="1 2">DSM 45434</strain>
    </source>
</reference>
<keyword evidence="1" id="KW-0238">DNA-binding</keyword>
<dbReference type="Gene3D" id="1.10.260.40">
    <property type="entry name" value="lambda repressor-like DNA-binding domains"/>
    <property type="match status" value="1"/>
</dbReference>
<proteinExistence type="predicted"/>
<accession>A0A1H1LVD6</accession>
<dbReference type="InterPro" id="IPR010982">
    <property type="entry name" value="Lambda_DNA-bd_dom_sf"/>
</dbReference>
<protein>
    <submittedName>
        <fullName evidence="1">DNA-binding transcriptional regulator, XRE-family HTH domain</fullName>
    </submittedName>
</protein>
<dbReference type="InterPro" id="IPR001387">
    <property type="entry name" value="Cro/C1-type_HTH"/>
</dbReference>
<name>A0A1H1LVD6_9CORY</name>
<dbReference type="AlphaFoldDB" id="A0A1H1LVD6"/>
<dbReference type="GO" id="GO:0003677">
    <property type="term" value="F:DNA binding"/>
    <property type="evidence" value="ECO:0007669"/>
    <property type="project" value="UniProtKB-KW"/>
</dbReference>
<dbReference type="Proteomes" id="UP000182237">
    <property type="component" value="Chromosome I"/>
</dbReference>
<dbReference type="CDD" id="cd00093">
    <property type="entry name" value="HTH_XRE"/>
    <property type="match status" value="1"/>
</dbReference>
<keyword evidence="2" id="KW-1185">Reference proteome</keyword>
<organism evidence="1 2">
    <name type="scientific">Corynebacterium timonense</name>
    <dbReference type="NCBI Taxonomy" id="441500"/>
    <lineage>
        <taxon>Bacteria</taxon>
        <taxon>Bacillati</taxon>
        <taxon>Actinomycetota</taxon>
        <taxon>Actinomycetes</taxon>
        <taxon>Mycobacteriales</taxon>
        <taxon>Corynebacteriaceae</taxon>
        <taxon>Corynebacterium</taxon>
    </lineage>
</organism>
<gene>
    <name evidence="1" type="ORF">SAMN04488539_0326</name>
</gene>
<dbReference type="EMBL" id="LT629765">
    <property type="protein sequence ID" value="SDR77719.1"/>
    <property type="molecule type" value="Genomic_DNA"/>
</dbReference>